<dbReference type="GeneID" id="28830827"/>
<dbReference type="Proteomes" id="UP000070700">
    <property type="component" value="Unassembled WGS sequence"/>
</dbReference>
<gene>
    <name evidence="3" type="ORF">LY89DRAFT_746753</name>
</gene>
<organism evidence="3 4">
    <name type="scientific">Mollisia scopiformis</name>
    <name type="common">Conifer needle endophyte fungus</name>
    <name type="synonym">Phialocephala scopiformis</name>
    <dbReference type="NCBI Taxonomy" id="149040"/>
    <lineage>
        <taxon>Eukaryota</taxon>
        <taxon>Fungi</taxon>
        <taxon>Dikarya</taxon>
        <taxon>Ascomycota</taxon>
        <taxon>Pezizomycotina</taxon>
        <taxon>Leotiomycetes</taxon>
        <taxon>Helotiales</taxon>
        <taxon>Mollisiaceae</taxon>
        <taxon>Mollisia</taxon>
    </lineage>
</organism>
<dbReference type="EMBL" id="KQ947414">
    <property type="protein sequence ID" value="KUJ17256.1"/>
    <property type="molecule type" value="Genomic_DNA"/>
</dbReference>
<accession>A0A194XAQ3</accession>
<evidence type="ECO:0000313" key="3">
    <source>
        <dbReference type="EMBL" id="KUJ17256.1"/>
    </source>
</evidence>
<dbReference type="InParanoid" id="A0A194XAQ3"/>
<evidence type="ECO:0000256" key="2">
    <source>
        <dbReference type="ARBA" id="ARBA00022729"/>
    </source>
</evidence>
<reference evidence="3 4" key="1">
    <citation type="submission" date="2015-10" db="EMBL/GenBank/DDBJ databases">
        <title>Full genome of DAOMC 229536 Phialocephala scopiformis, a fungal endophyte of spruce producing the potent anti-insectan compound rugulosin.</title>
        <authorList>
            <consortium name="DOE Joint Genome Institute"/>
            <person name="Walker A.K."/>
            <person name="Frasz S.L."/>
            <person name="Seifert K.A."/>
            <person name="Miller J.D."/>
            <person name="Mondo S.J."/>
            <person name="Labutti K."/>
            <person name="Lipzen A."/>
            <person name="Dockter R."/>
            <person name="Kennedy M."/>
            <person name="Grigoriev I.V."/>
            <person name="Spatafora J.W."/>
        </authorList>
    </citation>
    <scope>NUCLEOTIDE SEQUENCE [LARGE SCALE GENOMIC DNA]</scope>
    <source>
        <strain evidence="3 4">CBS 120377</strain>
    </source>
</reference>
<dbReference type="AlphaFoldDB" id="A0A194XAQ3"/>
<dbReference type="RefSeq" id="XP_018071611.1">
    <property type="nucleotide sequence ID" value="XM_018221101.1"/>
</dbReference>
<name>A0A194XAQ3_MOLSC</name>
<proteinExistence type="inferred from homology"/>
<comment type="similarity">
    <text evidence="1">Belongs to the ice-binding protein family.</text>
</comment>
<dbReference type="Pfam" id="PF11999">
    <property type="entry name" value="Ice_binding"/>
    <property type="match status" value="1"/>
</dbReference>
<keyword evidence="2" id="KW-0732">Signal</keyword>
<evidence type="ECO:0000313" key="4">
    <source>
        <dbReference type="Proteomes" id="UP000070700"/>
    </source>
</evidence>
<keyword evidence="4" id="KW-1185">Reference proteome</keyword>
<dbReference type="KEGG" id="psco:LY89DRAFT_746753"/>
<dbReference type="STRING" id="149040.A0A194XAQ3"/>
<sequence length="152" mass="15120">MITAQINLPILGSASPFGCLSLSGITSTGLTSITGDIGAVINPLIGSLIKGFSPRLCSGTDVISAVAAVALTDATAAFTAISSITAATILSGDLGGMTLPPGVYKFASSATLSTTLTLLGTGSSSDAWYFLIGSTPVLAPGSKVFFGRRCLL</sequence>
<evidence type="ECO:0000256" key="1">
    <source>
        <dbReference type="ARBA" id="ARBA00005445"/>
    </source>
</evidence>
<dbReference type="InterPro" id="IPR021884">
    <property type="entry name" value="Ice-bd_prot"/>
</dbReference>
<protein>
    <submittedName>
        <fullName evidence="3">Uncharacterized protein</fullName>
    </submittedName>
</protein>